<organism evidence="6">
    <name type="scientific">Schlesneria paludicola</name>
    <dbReference type="NCBI Taxonomy" id="360056"/>
    <lineage>
        <taxon>Bacteria</taxon>
        <taxon>Pseudomonadati</taxon>
        <taxon>Planctomycetota</taxon>
        <taxon>Planctomycetia</taxon>
        <taxon>Planctomycetales</taxon>
        <taxon>Planctomycetaceae</taxon>
        <taxon>Schlesneria</taxon>
    </lineage>
</organism>
<dbReference type="Gene3D" id="3.40.640.10">
    <property type="entry name" value="Type I PLP-dependent aspartate aminotransferase-like (Major domain)"/>
    <property type="match status" value="1"/>
</dbReference>
<comment type="similarity">
    <text evidence="4">Belongs to the GcvP family. N-terminal subunit subfamily.</text>
</comment>
<accession>A0A7C4QTQ5</accession>
<dbReference type="GO" id="GO:0009116">
    <property type="term" value="P:nucleoside metabolic process"/>
    <property type="evidence" value="ECO:0007669"/>
    <property type="project" value="InterPro"/>
</dbReference>
<dbReference type="SUPFAM" id="SSF53383">
    <property type="entry name" value="PLP-dependent transferases"/>
    <property type="match status" value="1"/>
</dbReference>
<evidence type="ECO:0000256" key="4">
    <source>
        <dbReference type="HAMAP-Rule" id="MF_00712"/>
    </source>
</evidence>
<sequence length="452" mass="48938">MTYLFNTPDDERAMLARIGATSIEDLLAPIPADLRLDRPLRLPPPLTELELEAELRQLASRNAGVSRRTCFLGGGAYDHFIPSVVDEIAARGEFYTAYTPYQAEASQGSLQAFFEYQSLICELTGLDVANASLYDGASAVAEAVLMAERATERAGRVIVSAGVHPEAVQTLKTYLARWGARVVTAPLRDGITDLDFVRGQVDAQTLAVVVQQPNFLGCLEDVSACSGLAHSQGALSIAVFDPLSLGLLKRPGDCGVDIAVAEGQSLGIPLQYGGPYLGVLACRMEFVRKMPGRLIGQTVDRRGQRCFVLNLQTREQHIRREKATSNICTNQGLLALRATAYLALMGPHGLREVAELCCRKAHYAAEQLAAVAGLERLARQPFFKEFAVRCPQGVERALVAARRAGLDVGPQLARFPRLTGIPAADQEQGLLVAVTECRSKAEIDRLAEALRP</sequence>
<dbReference type="Pfam" id="PF02347">
    <property type="entry name" value="GDC-P"/>
    <property type="match status" value="1"/>
</dbReference>
<feature type="domain" description="Glycine cleavage system P-protein N-terminal" evidence="5">
    <location>
        <begin position="3"/>
        <end position="447"/>
    </location>
</feature>
<gene>
    <name evidence="4" type="primary">gcvPA</name>
    <name evidence="6" type="ORF">ENS64_15405</name>
</gene>
<dbReference type="PANTHER" id="PTHR42806:SF1">
    <property type="entry name" value="GLYCINE DEHYDROGENASE (DECARBOXYLATING)"/>
    <property type="match status" value="1"/>
</dbReference>
<evidence type="ECO:0000256" key="2">
    <source>
        <dbReference type="ARBA" id="ARBA00023002"/>
    </source>
</evidence>
<dbReference type="InterPro" id="IPR015421">
    <property type="entry name" value="PyrdxlP-dep_Trfase_major"/>
</dbReference>
<evidence type="ECO:0000256" key="3">
    <source>
        <dbReference type="ARBA" id="ARBA00049026"/>
    </source>
</evidence>
<dbReference type="HAMAP" id="MF_00712">
    <property type="entry name" value="GcvPA"/>
    <property type="match status" value="1"/>
</dbReference>
<comment type="function">
    <text evidence="1 4">The glycine cleavage system catalyzes the degradation of glycine. The P protein binds the alpha-amino group of glycine through its pyridoxal phosphate cofactor; CO(2) is released and the remaining methylamine moiety is then transferred to the lipoamide cofactor of the H protein.</text>
</comment>
<proteinExistence type="inferred from homology"/>
<name>A0A7C4QTQ5_9PLAN</name>
<comment type="subunit">
    <text evidence="4">The glycine cleavage system is composed of four proteins: P, T, L and H. In this organism, the P 'protein' is a heterodimer of two subunits.</text>
</comment>
<dbReference type="PANTHER" id="PTHR42806">
    <property type="entry name" value="GLYCINE CLEAVAGE SYSTEM P-PROTEIN"/>
    <property type="match status" value="1"/>
</dbReference>
<dbReference type="EC" id="1.4.4.2" evidence="4"/>
<evidence type="ECO:0000313" key="6">
    <source>
        <dbReference type="EMBL" id="HGT40629.1"/>
    </source>
</evidence>
<comment type="catalytic activity">
    <reaction evidence="3 4">
        <text>N(6)-[(R)-lipoyl]-L-lysyl-[glycine-cleavage complex H protein] + glycine + H(+) = N(6)-[(R)-S(8)-aminomethyldihydrolipoyl]-L-lysyl-[glycine-cleavage complex H protein] + CO2</text>
        <dbReference type="Rhea" id="RHEA:24304"/>
        <dbReference type="Rhea" id="RHEA-COMP:10494"/>
        <dbReference type="Rhea" id="RHEA-COMP:10495"/>
        <dbReference type="ChEBI" id="CHEBI:15378"/>
        <dbReference type="ChEBI" id="CHEBI:16526"/>
        <dbReference type="ChEBI" id="CHEBI:57305"/>
        <dbReference type="ChEBI" id="CHEBI:83099"/>
        <dbReference type="ChEBI" id="CHEBI:83143"/>
        <dbReference type="EC" id="1.4.4.2"/>
    </reaction>
</comment>
<dbReference type="GO" id="GO:0019464">
    <property type="term" value="P:glycine decarboxylation via glycine cleavage system"/>
    <property type="evidence" value="ECO:0007669"/>
    <property type="project" value="UniProtKB-UniRule"/>
</dbReference>
<comment type="caution">
    <text evidence="6">The sequence shown here is derived from an EMBL/GenBank/DDBJ whole genome shotgun (WGS) entry which is preliminary data.</text>
</comment>
<dbReference type="GO" id="GO:0004375">
    <property type="term" value="F:glycine dehydrogenase (decarboxylating) activity"/>
    <property type="evidence" value="ECO:0007669"/>
    <property type="project" value="UniProtKB-EC"/>
</dbReference>
<protein>
    <recommendedName>
        <fullName evidence="4">Probable glycine dehydrogenase (decarboxylating) subunit 1</fullName>
        <ecNumber evidence="4">1.4.4.2</ecNumber>
    </recommendedName>
    <alternativeName>
        <fullName evidence="4">Glycine cleavage system P-protein subunit 1</fullName>
    </alternativeName>
    <alternativeName>
        <fullName evidence="4">Glycine decarboxylase subunit 1</fullName>
    </alternativeName>
    <alternativeName>
        <fullName evidence="4">Glycine dehydrogenase (aminomethyl-transferring) subunit 1</fullName>
    </alternativeName>
</protein>
<dbReference type="InterPro" id="IPR020581">
    <property type="entry name" value="GDC_P"/>
</dbReference>
<evidence type="ECO:0000256" key="1">
    <source>
        <dbReference type="ARBA" id="ARBA00003788"/>
    </source>
</evidence>
<reference evidence="6" key="1">
    <citation type="journal article" date="2020" name="mSystems">
        <title>Genome- and Community-Level Interaction Insights into Carbon Utilization and Element Cycling Functions of Hydrothermarchaeota in Hydrothermal Sediment.</title>
        <authorList>
            <person name="Zhou Z."/>
            <person name="Liu Y."/>
            <person name="Xu W."/>
            <person name="Pan J."/>
            <person name="Luo Z.H."/>
            <person name="Li M."/>
        </authorList>
    </citation>
    <scope>NUCLEOTIDE SEQUENCE [LARGE SCALE GENOMIC DNA]</scope>
    <source>
        <strain evidence="6">SpSt-508</strain>
    </source>
</reference>
<dbReference type="CDD" id="cd00613">
    <property type="entry name" value="GDC-P"/>
    <property type="match status" value="1"/>
</dbReference>
<dbReference type="EMBL" id="DSVQ01000018">
    <property type="protein sequence ID" value="HGT40629.1"/>
    <property type="molecule type" value="Genomic_DNA"/>
</dbReference>
<evidence type="ECO:0000259" key="5">
    <source>
        <dbReference type="Pfam" id="PF02347"/>
    </source>
</evidence>
<dbReference type="InterPro" id="IPR049315">
    <property type="entry name" value="GDC-P_N"/>
</dbReference>
<dbReference type="InterPro" id="IPR023010">
    <property type="entry name" value="GcvPA"/>
</dbReference>
<dbReference type="PIRSF" id="PIRSF006815">
    <property type="entry name" value="GcvPA"/>
    <property type="match status" value="1"/>
</dbReference>
<dbReference type="InterPro" id="IPR015422">
    <property type="entry name" value="PyrdxlP-dep_Trfase_small"/>
</dbReference>
<dbReference type="NCBIfam" id="NF001696">
    <property type="entry name" value="PRK00451.1"/>
    <property type="match status" value="1"/>
</dbReference>
<keyword evidence="2 4" id="KW-0560">Oxidoreductase</keyword>
<dbReference type="InterPro" id="IPR015424">
    <property type="entry name" value="PyrdxlP-dep_Trfase"/>
</dbReference>
<dbReference type="AlphaFoldDB" id="A0A7C4QTQ5"/>
<dbReference type="Gene3D" id="3.90.1150.10">
    <property type="entry name" value="Aspartate Aminotransferase, domain 1"/>
    <property type="match status" value="1"/>
</dbReference>